<feature type="region of interest" description="Disordered" evidence="1">
    <location>
        <begin position="215"/>
        <end position="349"/>
    </location>
</feature>
<dbReference type="InterPro" id="IPR005358">
    <property type="entry name" value="Puta_zinc/iron-chelating_dom"/>
</dbReference>
<feature type="compositionally biased region" description="Basic and acidic residues" evidence="1">
    <location>
        <begin position="221"/>
        <end position="232"/>
    </location>
</feature>
<evidence type="ECO:0000313" key="2">
    <source>
        <dbReference type="EMBL" id="CEM25441.1"/>
    </source>
</evidence>
<dbReference type="EMBL" id="CDMZ01001001">
    <property type="protein sequence ID" value="CEM25441.1"/>
    <property type="molecule type" value="Genomic_DNA"/>
</dbReference>
<sequence length="366" mass="40703">MAQLFSFPTLYNVLCFCAQRLSASGNLEGEVSSQSGVQTEVEEGEGQWPPTTARRRQTTETTWISSEPGGLKFGCTGCGKCCRTKGYVVMSPSEIRGASEFLSITPDTFKEKFCSEVLDNGWAYLIDVPDEDFEPGRLTSRCVFLTPGTEQCQIYEHRPFQCRTYPLWPSLAGSRSRWENEAVEDDDSPEGPWWDYERGGCEGISLGEGRMKLGGMGGKDMSAKENKTAKEGSRKRREVRQEFLMRKVESLVREGGGTEGKEVSGHHKSSKKFLSIRGEDLGGEEENSASGSGLQPNAEGHTTEREEGRSAPVHANSNSDSSFDALKSMTDSIPGASGEGIPPREYSEEEMVDLWERYKAYWRRFH</sequence>
<dbReference type="PANTHER" id="PTHR35866:SF1">
    <property type="entry name" value="YKGJ FAMILY CYSTEINE CLUSTER PROTEIN"/>
    <property type="match status" value="1"/>
</dbReference>
<organism evidence="2">
    <name type="scientific">Chromera velia CCMP2878</name>
    <dbReference type="NCBI Taxonomy" id="1169474"/>
    <lineage>
        <taxon>Eukaryota</taxon>
        <taxon>Sar</taxon>
        <taxon>Alveolata</taxon>
        <taxon>Colpodellida</taxon>
        <taxon>Chromeraceae</taxon>
        <taxon>Chromera</taxon>
    </lineage>
</organism>
<dbReference type="AlphaFoldDB" id="A0A0G4G9R0"/>
<evidence type="ECO:0000256" key="1">
    <source>
        <dbReference type="SAM" id="MobiDB-lite"/>
    </source>
</evidence>
<proteinExistence type="predicted"/>
<dbReference type="Pfam" id="PF03692">
    <property type="entry name" value="CxxCxxCC"/>
    <property type="match status" value="1"/>
</dbReference>
<evidence type="ECO:0008006" key="3">
    <source>
        <dbReference type="Google" id="ProtNLM"/>
    </source>
</evidence>
<accession>A0A0G4G9R0</accession>
<name>A0A0G4G9R0_9ALVE</name>
<dbReference type="VEuPathDB" id="CryptoDB:Cvel_20840"/>
<dbReference type="PANTHER" id="PTHR35866">
    <property type="entry name" value="PUTATIVE-RELATED"/>
    <property type="match status" value="1"/>
</dbReference>
<feature type="region of interest" description="Disordered" evidence="1">
    <location>
        <begin position="32"/>
        <end position="57"/>
    </location>
</feature>
<feature type="compositionally biased region" description="Basic and acidic residues" evidence="1">
    <location>
        <begin position="239"/>
        <end position="252"/>
    </location>
</feature>
<protein>
    <recommendedName>
        <fullName evidence="3">Zinc/iron-chelating domain-containing protein</fullName>
    </recommendedName>
</protein>
<gene>
    <name evidence="2" type="ORF">Cvel_20840</name>
</gene>
<reference evidence="2" key="1">
    <citation type="submission" date="2014-11" db="EMBL/GenBank/DDBJ databases">
        <authorList>
            <person name="Otto D Thomas"/>
            <person name="Naeem Raeece"/>
        </authorList>
    </citation>
    <scope>NUCLEOTIDE SEQUENCE</scope>
</reference>